<accession>A0ABN0WNV7</accession>
<dbReference type="RefSeq" id="WP_343841228.1">
    <property type="nucleotide sequence ID" value="NZ_BAAAEI010000002.1"/>
</dbReference>
<sequence>MTQTIKKVYVVQRQDPLDDFDTLAKIGRSASRSARAKARKQGVSFTYAKAGRVIKQHPDGSEQLVRIMSELENFPSLQADLCQD</sequence>
<proteinExistence type="predicted"/>
<dbReference type="Proteomes" id="UP001501757">
    <property type="component" value="Unassembled WGS sequence"/>
</dbReference>
<name>A0ABN0WNV7_9ALTE</name>
<evidence type="ECO:0000313" key="1">
    <source>
        <dbReference type="EMBL" id="GAA0342915.1"/>
    </source>
</evidence>
<reference evidence="2" key="1">
    <citation type="journal article" date="2019" name="Int. J. Syst. Evol. Microbiol.">
        <title>The Global Catalogue of Microorganisms (GCM) 10K type strain sequencing project: providing services to taxonomists for standard genome sequencing and annotation.</title>
        <authorList>
            <consortium name="The Broad Institute Genomics Platform"/>
            <consortium name="The Broad Institute Genome Sequencing Center for Infectious Disease"/>
            <person name="Wu L."/>
            <person name="Ma J."/>
        </authorList>
    </citation>
    <scope>NUCLEOTIDE SEQUENCE [LARGE SCALE GENOMIC DNA]</scope>
    <source>
        <strain evidence="2">JCM 13378</strain>
    </source>
</reference>
<comment type="caution">
    <text evidence="1">The sequence shown here is derived from an EMBL/GenBank/DDBJ whole genome shotgun (WGS) entry which is preliminary data.</text>
</comment>
<gene>
    <name evidence="1" type="ORF">GCM10009092_04430</name>
</gene>
<protein>
    <submittedName>
        <fullName evidence="1">Uncharacterized protein</fullName>
    </submittedName>
</protein>
<keyword evidence="2" id="KW-1185">Reference proteome</keyword>
<dbReference type="EMBL" id="BAAAEI010000002">
    <property type="protein sequence ID" value="GAA0342915.1"/>
    <property type="molecule type" value="Genomic_DNA"/>
</dbReference>
<organism evidence="1 2">
    <name type="scientific">Bowmanella denitrificans</name>
    <dbReference type="NCBI Taxonomy" id="366582"/>
    <lineage>
        <taxon>Bacteria</taxon>
        <taxon>Pseudomonadati</taxon>
        <taxon>Pseudomonadota</taxon>
        <taxon>Gammaproteobacteria</taxon>
        <taxon>Alteromonadales</taxon>
        <taxon>Alteromonadaceae</taxon>
        <taxon>Bowmanella</taxon>
    </lineage>
</organism>
<evidence type="ECO:0000313" key="2">
    <source>
        <dbReference type="Proteomes" id="UP001501757"/>
    </source>
</evidence>